<reference evidence="1 2" key="1">
    <citation type="submission" date="2015-01" db="EMBL/GenBank/DDBJ databases">
        <title>Draft genome of the acidophilic iron oxidizer Acidithrix ferrooxidans strain Py-F3.</title>
        <authorList>
            <person name="Poehlein A."/>
            <person name="Eisen S."/>
            <person name="Schloemann M."/>
            <person name="Johnson B.D."/>
            <person name="Daniel R."/>
            <person name="Muehling M."/>
        </authorList>
    </citation>
    <scope>NUCLEOTIDE SEQUENCE [LARGE SCALE GENOMIC DNA]</scope>
    <source>
        <strain evidence="1 2">Py-F3</strain>
    </source>
</reference>
<gene>
    <name evidence="1" type="ORF">AXFE_34560</name>
</gene>
<dbReference type="AlphaFoldDB" id="A0A0D8HCP9"/>
<dbReference type="EMBL" id="JXYS01000132">
    <property type="protein sequence ID" value="KJF15703.1"/>
    <property type="molecule type" value="Genomic_DNA"/>
</dbReference>
<protein>
    <recommendedName>
        <fullName evidence="3">Peptidase S26 domain-containing protein</fullName>
    </recommendedName>
</protein>
<proteinExistence type="predicted"/>
<sequence length="129" mass="14647">MISSGAPPTVATKYEFVHSVGSLWSRRGNSSRDIRDDRPLIFFDETRDAILGIDTYDKVDVIGNDLNFNQLGPSREAHLGNDFLEPSVDGAVLWIVGDNRSLSTWDTMQLDRYSARQFCDWIVIGCYWI</sequence>
<evidence type="ECO:0008006" key="3">
    <source>
        <dbReference type="Google" id="ProtNLM"/>
    </source>
</evidence>
<keyword evidence="2" id="KW-1185">Reference proteome</keyword>
<evidence type="ECO:0000313" key="1">
    <source>
        <dbReference type="EMBL" id="KJF15703.1"/>
    </source>
</evidence>
<name>A0A0D8HCP9_9ACTN</name>
<evidence type="ECO:0000313" key="2">
    <source>
        <dbReference type="Proteomes" id="UP000032360"/>
    </source>
</evidence>
<accession>A0A0D8HCP9</accession>
<comment type="caution">
    <text evidence="1">The sequence shown here is derived from an EMBL/GenBank/DDBJ whole genome shotgun (WGS) entry which is preliminary data.</text>
</comment>
<organism evidence="1 2">
    <name type="scientific">Acidithrix ferrooxidans</name>
    <dbReference type="NCBI Taxonomy" id="1280514"/>
    <lineage>
        <taxon>Bacteria</taxon>
        <taxon>Bacillati</taxon>
        <taxon>Actinomycetota</taxon>
        <taxon>Acidimicrobiia</taxon>
        <taxon>Acidimicrobiales</taxon>
        <taxon>Acidimicrobiaceae</taxon>
        <taxon>Acidithrix</taxon>
    </lineage>
</organism>
<dbReference type="Proteomes" id="UP000032360">
    <property type="component" value="Unassembled WGS sequence"/>
</dbReference>